<keyword evidence="3" id="KW-1185">Reference proteome</keyword>
<dbReference type="InterPro" id="IPR036779">
    <property type="entry name" value="LysM_dom_sf"/>
</dbReference>
<evidence type="ECO:0000259" key="1">
    <source>
        <dbReference type="PROSITE" id="PS51782"/>
    </source>
</evidence>
<comment type="caution">
    <text evidence="2">The sequence shown here is derived from an EMBL/GenBank/DDBJ whole genome shotgun (WGS) entry which is preliminary data.</text>
</comment>
<sequence>MTIPVKGSMLVQVAPNAYEDYEIQYNPTELTFDKGAQFAEIGIPGLDAPIQQFVRGGAEKLTLELFCDTTDQGTGINATSVTRETDKFYQLVKVVPALHAPPVVTFYWHHEFSGNRVHEDWGNNRRNSFTGVAESVRQRFTMFSPEGVPLRATVTLTLREWRPLEEQLFELKLESPDRTHWHQLGSGETLSALAARYYERPGDWRAIAGSNGIEDPRRLAPGSTLTIPSLH</sequence>
<reference evidence="2 3" key="1">
    <citation type="submission" date="2017-09" db="EMBL/GenBank/DDBJ databases">
        <authorList>
            <person name="Varghese N."/>
            <person name="Submissions S."/>
        </authorList>
    </citation>
    <scope>NUCLEOTIDE SEQUENCE [LARGE SCALE GENOMIC DNA]</scope>
    <source>
        <strain evidence="2 3">OK806</strain>
    </source>
</reference>
<dbReference type="PROSITE" id="PS51782">
    <property type="entry name" value="LYSM"/>
    <property type="match status" value="1"/>
</dbReference>
<dbReference type="Proteomes" id="UP000219522">
    <property type="component" value="Unassembled WGS sequence"/>
</dbReference>
<name>A0A7Z7N151_9BURK</name>
<proteinExistence type="predicted"/>
<dbReference type="InterPro" id="IPR045361">
    <property type="entry name" value="CIS_tube_prot_N"/>
</dbReference>
<dbReference type="RefSeq" id="WP_062639999.1">
    <property type="nucleotide sequence ID" value="NZ_FCOG02000072.1"/>
</dbReference>
<dbReference type="Pfam" id="PF19266">
    <property type="entry name" value="CIS_tube"/>
    <property type="match status" value="1"/>
</dbReference>
<gene>
    <name evidence="2" type="ORF">SAMN05446927_0830</name>
</gene>
<dbReference type="SMART" id="SM00257">
    <property type="entry name" value="LysM"/>
    <property type="match status" value="1"/>
</dbReference>
<dbReference type="OrthoDB" id="9815939at2"/>
<accession>A0A7Z7N151</accession>
<evidence type="ECO:0000313" key="3">
    <source>
        <dbReference type="Proteomes" id="UP000219522"/>
    </source>
</evidence>
<evidence type="ECO:0000313" key="2">
    <source>
        <dbReference type="EMBL" id="SOE54462.1"/>
    </source>
</evidence>
<dbReference type="EMBL" id="OCSU01000001">
    <property type="protein sequence ID" value="SOE54462.1"/>
    <property type="molecule type" value="Genomic_DNA"/>
</dbReference>
<feature type="domain" description="LysM" evidence="1">
    <location>
        <begin position="180"/>
        <end position="227"/>
    </location>
</feature>
<dbReference type="Pfam" id="PF01476">
    <property type="entry name" value="LysM"/>
    <property type="match status" value="1"/>
</dbReference>
<dbReference type="InterPro" id="IPR018392">
    <property type="entry name" value="LysM"/>
</dbReference>
<organism evidence="2 3">
    <name type="scientific">Caballeronia arationis</name>
    <dbReference type="NCBI Taxonomy" id="1777142"/>
    <lineage>
        <taxon>Bacteria</taxon>
        <taxon>Pseudomonadati</taxon>
        <taxon>Pseudomonadota</taxon>
        <taxon>Betaproteobacteria</taxon>
        <taxon>Burkholderiales</taxon>
        <taxon>Burkholderiaceae</taxon>
        <taxon>Caballeronia</taxon>
    </lineage>
</organism>
<dbReference type="AlphaFoldDB" id="A0A7Z7N151"/>
<protein>
    <submittedName>
        <fullName evidence="2">LysM domain-containing protein</fullName>
    </submittedName>
</protein>
<dbReference type="Gene3D" id="3.10.350.10">
    <property type="entry name" value="LysM domain"/>
    <property type="match status" value="1"/>
</dbReference>